<dbReference type="EMBL" id="JAUSRG010000002">
    <property type="protein sequence ID" value="MDP9904492.1"/>
    <property type="molecule type" value="Genomic_DNA"/>
</dbReference>
<dbReference type="EMBL" id="JAUSTF010000001">
    <property type="protein sequence ID" value="MDQ0178855.1"/>
    <property type="molecule type" value="Genomic_DNA"/>
</dbReference>
<evidence type="ECO:0000313" key="2">
    <source>
        <dbReference type="EMBL" id="MDQ0178855.1"/>
    </source>
</evidence>
<dbReference type="InterPro" id="IPR012349">
    <property type="entry name" value="Split_barrel_FMN-bd"/>
</dbReference>
<sequence length="147" mass="16115">MSPDTANPVEVLNEEECWNILLGATLGRLALSIANEPEIYPINFVAHDGKILLRTNPGEKLFALTINDKVALETDGVGSQSVWSVVVKGKARQLESGAEIEAAERIPRQQLTSTKKRVFVEIVPTSITGRRIHRGPENDELAPGDLY</sequence>
<dbReference type="Proteomes" id="UP001242995">
    <property type="component" value="Unassembled WGS sequence"/>
</dbReference>
<dbReference type="Pfam" id="PF12900">
    <property type="entry name" value="Pyridox_ox_2"/>
    <property type="match status" value="1"/>
</dbReference>
<dbReference type="Proteomes" id="UP001230951">
    <property type="component" value="Unassembled WGS sequence"/>
</dbReference>
<evidence type="ECO:0008006" key="5">
    <source>
        <dbReference type="Google" id="ProtNLM"/>
    </source>
</evidence>
<dbReference type="SUPFAM" id="SSF50475">
    <property type="entry name" value="FMN-binding split barrel"/>
    <property type="match status" value="1"/>
</dbReference>
<organism evidence="1 4">
    <name type="scientific">Arthrobacter bambusae</name>
    <dbReference type="NCBI Taxonomy" id="1338426"/>
    <lineage>
        <taxon>Bacteria</taxon>
        <taxon>Bacillati</taxon>
        <taxon>Actinomycetota</taxon>
        <taxon>Actinomycetes</taxon>
        <taxon>Micrococcales</taxon>
        <taxon>Micrococcaceae</taxon>
        <taxon>Arthrobacter</taxon>
    </lineage>
</organism>
<protein>
    <recommendedName>
        <fullName evidence="5">Pyridoxamine 5'-phosphate oxidase family protein</fullName>
    </recommendedName>
</protein>
<comment type="caution">
    <text evidence="1">The sequence shown here is derived from an EMBL/GenBank/DDBJ whole genome shotgun (WGS) entry which is preliminary data.</text>
</comment>
<dbReference type="RefSeq" id="WP_306960174.1">
    <property type="nucleotide sequence ID" value="NZ_JAUSRG010000002.1"/>
</dbReference>
<accession>A0AAW8D8A0</accession>
<dbReference type="Gene3D" id="2.30.110.10">
    <property type="entry name" value="Electron Transport, Fmn-binding Protein, Chain A"/>
    <property type="match status" value="1"/>
</dbReference>
<name>A0AAW8D8A0_9MICC</name>
<proteinExistence type="predicted"/>
<dbReference type="InterPro" id="IPR024747">
    <property type="entry name" value="Pyridox_Oxase-rel"/>
</dbReference>
<keyword evidence="3" id="KW-1185">Reference proteome</keyword>
<evidence type="ECO:0000313" key="4">
    <source>
        <dbReference type="Proteomes" id="UP001242995"/>
    </source>
</evidence>
<evidence type="ECO:0000313" key="1">
    <source>
        <dbReference type="EMBL" id="MDP9904492.1"/>
    </source>
</evidence>
<gene>
    <name evidence="1" type="ORF">J2S90_001438</name>
    <name evidence="2" type="ORF">J2S93_000262</name>
</gene>
<evidence type="ECO:0000313" key="3">
    <source>
        <dbReference type="Proteomes" id="UP001230951"/>
    </source>
</evidence>
<reference evidence="1 3" key="1">
    <citation type="submission" date="2023-07" db="EMBL/GenBank/DDBJ databases">
        <title>Sorghum-associated microbial communities from plants grown in Nebraska, USA.</title>
        <authorList>
            <person name="Schachtman D."/>
        </authorList>
    </citation>
    <scope>NUCLEOTIDE SEQUENCE</scope>
    <source>
        <strain evidence="1">DS1006</strain>
        <strain evidence="2 3">DS1016</strain>
    </source>
</reference>
<dbReference type="AlphaFoldDB" id="A0AAW8D8A0"/>